<organism evidence="20 21">
    <name type="scientific">Coptotermes formosanus</name>
    <name type="common">Formosan subterranean termite</name>
    <dbReference type="NCBI Taxonomy" id="36987"/>
    <lineage>
        <taxon>Eukaryota</taxon>
        <taxon>Metazoa</taxon>
        <taxon>Ecdysozoa</taxon>
        <taxon>Arthropoda</taxon>
        <taxon>Hexapoda</taxon>
        <taxon>Insecta</taxon>
        <taxon>Pterygota</taxon>
        <taxon>Neoptera</taxon>
        <taxon>Polyneoptera</taxon>
        <taxon>Dictyoptera</taxon>
        <taxon>Blattodea</taxon>
        <taxon>Blattoidea</taxon>
        <taxon>Termitoidae</taxon>
        <taxon>Rhinotermitidae</taxon>
        <taxon>Coptotermes</taxon>
    </lineage>
</organism>
<feature type="compositionally biased region" description="Basic and acidic residues" evidence="17">
    <location>
        <begin position="1271"/>
        <end position="1282"/>
    </location>
</feature>
<dbReference type="FunFam" id="2.30.42.10:FF:000010">
    <property type="entry name" value="Neurabin-1 isoform 1"/>
    <property type="match status" value="1"/>
</dbReference>
<feature type="compositionally biased region" description="Basic and acidic residues" evidence="17">
    <location>
        <begin position="1739"/>
        <end position="1748"/>
    </location>
</feature>
<feature type="compositionally biased region" description="Polar residues" evidence="17">
    <location>
        <begin position="508"/>
        <end position="522"/>
    </location>
</feature>
<evidence type="ECO:0000313" key="20">
    <source>
        <dbReference type="EMBL" id="GFG38046.1"/>
    </source>
</evidence>
<feature type="compositionally biased region" description="Basic and acidic residues" evidence="17">
    <location>
        <begin position="922"/>
        <end position="933"/>
    </location>
</feature>
<evidence type="ECO:0000256" key="11">
    <source>
        <dbReference type="ARBA" id="ARBA00034103"/>
    </source>
</evidence>
<dbReference type="InParanoid" id="A0A6L2PZR9"/>
<evidence type="ECO:0000256" key="16">
    <source>
        <dbReference type="SAM" id="Coils"/>
    </source>
</evidence>
<keyword evidence="10" id="KW-0206">Cytoskeleton</keyword>
<feature type="compositionally biased region" description="Polar residues" evidence="17">
    <location>
        <begin position="105"/>
        <end position="117"/>
    </location>
</feature>
<feature type="compositionally biased region" description="Low complexity" evidence="17">
    <location>
        <begin position="1307"/>
        <end position="1345"/>
    </location>
</feature>
<dbReference type="GO" id="GO:0051015">
    <property type="term" value="F:actin filament binding"/>
    <property type="evidence" value="ECO:0007669"/>
    <property type="project" value="TreeGrafter"/>
</dbReference>
<dbReference type="PROSITE" id="PS50105">
    <property type="entry name" value="SAM_DOMAIN"/>
    <property type="match status" value="1"/>
</dbReference>
<evidence type="ECO:0000256" key="7">
    <source>
        <dbReference type="ARBA" id="ARBA00023018"/>
    </source>
</evidence>
<keyword evidence="7" id="KW-0770">Synapse</keyword>
<evidence type="ECO:0000256" key="12">
    <source>
        <dbReference type="ARBA" id="ARBA00067399"/>
    </source>
</evidence>
<dbReference type="PROSITE" id="PS50106">
    <property type="entry name" value="PDZ"/>
    <property type="match status" value="1"/>
</dbReference>
<evidence type="ECO:0000256" key="4">
    <source>
        <dbReference type="ARBA" id="ARBA00022553"/>
    </source>
</evidence>
<feature type="region of interest" description="Disordered" evidence="17">
    <location>
        <begin position="1550"/>
        <end position="1571"/>
    </location>
</feature>
<dbReference type="InterPro" id="IPR043446">
    <property type="entry name" value="Neurabin-like"/>
</dbReference>
<feature type="compositionally biased region" description="Acidic residues" evidence="17">
    <location>
        <begin position="1550"/>
        <end position="1561"/>
    </location>
</feature>
<feature type="compositionally biased region" description="Low complexity" evidence="17">
    <location>
        <begin position="1749"/>
        <end position="1765"/>
    </location>
</feature>
<feature type="compositionally biased region" description="Basic and acidic residues" evidence="17">
    <location>
        <begin position="1654"/>
        <end position="1669"/>
    </location>
</feature>
<feature type="region of interest" description="Disordered" evidence="17">
    <location>
        <begin position="1613"/>
        <end position="1776"/>
    </location>
</feature>
<feature type="compositionally biased region" description="Acidic residues" evidence="17">
    <location>
        <begin position="886"/>
        <end position="897"/>
    </location>
</feature>
<evidence type="ECO:0000313" key="21">
    <source>
        <dbReference type="Proteomes" id="UP000502823"/>
    </source>
</evidence>
<dbReference type="GO" id="GO:0005737">
    <property type="term" value="C:cytoplasm"/>
    <property type="evidence" value="ECO:0007669"/>
    <property type="project" value="TreeGrafter"/>
</dbReference>
<evidence type="ECO:0000256" key="13">
    <source>
        <dbReference type="ARBA" id="ARBA00076637"/>
    </source>
</evidence>
<feature type="region of interest" description="Disordered" evidence="17">
    <location>
        <begin position="1268"/>
        <end position="1353"/>
    </location>
</feature>
<feature type="region of interest" description="Disordered" evidence="17">
    <location>
        <begin position="193"/>
        <end position="258"/>
    </location>
</feature>
<feature type="region of interest" description="Disordered" evidence="17">
    <location>
        <begin position="886"/>
        <end position="947"/>
    </location>
</feature>
<dbReference type="GO" id="GO:0031175">
    <property type="term" value="P:neuron projection development"/>
    <property type="evidence" value="ECO:0007669"/>
    <property type="project" value="TreeGrafter"/>
</dbReference>
<feature type="compositionally biased region" description="Basic and acidic residues" evidence="17">
    <location>
        <begin position="545"/>
        <end position="566"/>
    </location>
</feature>
<dbReference type="SMART" id="SM00228">
    <property type="entry name" value="PDZ"/>
    <property type="match status" value="1"/>
</dbReference>
<dbReference type="EMBL" id="BLKM01000742">
    <property type="protein sequence ID" value="GFG38046.1"/>
    <property type="molecule type" value="Genomic_DNA"/>
</dbReference>
<feature type="compositionally biased region" description="Low complexity" evidence="17">
    <location>
        <begin position="1818"/>
        <end position="1829"/>
    </location>
</feature>
<proteinExistence type="predicted"/>
<dbReference type="Gene3D" id="1.10.150.50">
    <property type="entry name" value="Transcription Factor, Ets-1"/>
    <property type="match status" value="1"/>
</dbReference>
<feature type="region of interest" description="Disordered" evidence="17">
    <location>
        <begin position="1943"/>
        <end position="1975"/>
    </location>
</feature>
<dbReference type="PANTHER" id="PTHR16154:SF6">
    <property type="entry name" value="SPINOPHILIN, ISOFORM J"/>
    <property type="match status" value="1"/>
</dbReference>
<dbReference type="InterPro" id="IPR001478">
    <property type="entry name" value="PDZ"/>
</dbReference>
<evidence type="ECO:0000256" key="2">
    <source>
        <dbReference type="ARBA" id="ARBA00022473"/>
    </source>
</evidence>
<dbReference type="InterPro" id="IPR013761">
    <property type="entry name" value="SAM/pointed_sf"/>
</dbReference>
<feature type="region of interest" description="Disordered" evidence="17">
    <location>
        <begin position="105"/>
        <end position="145"/>
    </location>
</feature>
<evidence type="ECO:0000256" key="10">
    <source>
        <dbReference type="ARBA" id="ARBA00023212"/>
    </source>
</evidence>
<dbReference type="OrthoDB" id="62701at2759"/>
<dbReference type="PANTHER" id="PTHR16154">
    <property type="entry name" value="NEURABIN"/>
    <property type="match status" value="1"/>
</dbReference>
<feature type="compositionally biased region" description="Acidic residues" evidence="17">
    <location>
        <begin position="1640"/>
        <end position="1653"/>
    </location>
</feature>
<feature type="domain" description="SAM" evidence="18">
    <location>
        <begin position="1880"/>
        <end position="1925"/>
    </location>
</feature>
<dbReference type="GO" id="GO:0007015">
    <property type="term" value="P:actin filament organization"/>
    <property type="evidence" value="ECO:0007669"/>
    <property type="project" value="TreeGrafter"/>
</dbReference>
<keyword evidence="9" id="KW-0009">Actin-binding</keyword>
<feature type="compositionally biased region" description="Low complexity" evidence="17">
    <location>
        <begin position="209"/>
        <end position="221"/>
    </location>
</feature>
<keyword evidence="8 16" id="KW-0175">Coiled coil</keyword>
<evidence type="ECO:0000256" key="17">
    <source>
        <dbReference type="SAM" id="MobiDB-lite"/>
    </source>
</evidence>
<evidence type="ECO:0000256" key="15">
    <source>
        <dbReference type="ARBA" id="ARBA00082439"/>
    </source>
</evidence>
<protein>
    <recommendedName>
        <fullName evidence="12">Neurabin-1</fullName>
    </recommendedName>
    <alternativeName>
        <fullName evidence="14">Neurabin-I</fullName>
    </alternativeName>
    <alternativeName>
        <fullName evidence="13">Neural tissue-specific F-actin-binding protein I</fullName>
    </alternativeName>
    <alternativeName>
        <fullName evidence="15">Protein phosphatase 1 regulatory subunit 9A</fullName>
    </alternativeName>
</protein>
<keyword evidence="3" id="KW-0963">Cytoplasm</keyword>
<dbReference type="GO" id="GO:0019722">
    <property type="term" value="P:calcium-mediated signaling"/>
    <property type="evidence" value="ECO:0007669"/>
    <property type="project" value="TreeGrafter"/>
</dbReference>
<keyword evidence="4" id="KW-0597">Phosphoprotein</keyword>
<sequence length="1975" mass="215479">DMPSTSVRAKILAYTHTQLAVRRCRSQDLDTSSDIIPAPEALQRTQSVSELCSLFEQASLVCDLYKKPVMEEKKPSRLVGSKVSQIANIFQSMVPAKETEVLISNSTPLRNKSSDSSPKLERRRAAACSEEALRDPSAARDSPAQVTVVRTESHVARFNNARALFEKLGAEDGRGIVSSVTKAEKPVTVPTITTVSKLPMTQGLHGLRSRSSSDNSSTGTSPVRSPRTAIGSHHSSRSPSPRERSQSDSVSMGGGSLFGIVSSGTSEIDGLKVLTTNGHQTNGSPDVVDDEVAVPSACVLTPVPASATERLLQPQNICTAGKVADSSHSNGVIKTDNEKAATEDKLQTVGGVMSLSKKPEKPEKPERKFNSRELIEKQRNWTSHFSKSRSARFNSDPNKTEVRVGLSAGGAENVAAPLGLQQQAQKLAADSSLSSTNLAARSASFSATRPVRSPTVSPPPPPIRAGHTSSISPTSRQEQRVERPTEPPPPVSPVWDTISTSTDDKLKQQQPKSSPGVNSISARTFVGQGSDAGSGDNLPVVSTGDAEKRLREEEAGEVRHDVAHVDKRSKKMVSSVQLHLQAAGLGPTKPVSVVSSSEVSKESLPPPAQGDSSPYSGNVAEIYHPAPITNSVLRELESQGSDNTSWLPAARYTEVTNHECSEKVEESKLSQVLGQRETFTWKYNENAVAKSRSGKEAFNENVFKVQKEETDRNFKAQSLPVLRDKEQVQSDEAEQFDLETEAAMSSARTDLHDSCIPEVEMKKGGVDVIGGSGYIASHFVSSDENSDVHVVSTTAADDVDSCKIKDITLGSCASVTEQSTQVAHQESEPFMLSRSILHPEEVSAAASLPPASMTARAGSPEQQVSVKQASSEASILDLQDVEYADADAEDGDDEAEREEERIKAPAEFTRQVAFEVTPTLAERGKDKEQRDEQQQEAPQSLASDVPETMTPDEAENLLSSSQEGLLSDEEAQEVTRLLSPTDDREQEDPEWLTDVLSVTSDSLIQESTLDYSEVYFCRSRSEMSVTMEDSMTSSHIGSHSGSESGLLGSVSSLNDQDGICEQEPRTEDYVPQPGKVVIVENGVHYFEDGHFWMEVPGLPESEEEDDLDYPIPVKKNTKVTFSTGPIKVYSTFSVNDYDRRNEDVDPVAASAEYELEKRVEKMEVFPVELTKGPEGLGLSIIGMGVGADAGLEKLGIFVKTITERGAASRDGRIHVNDQIIEVDGKSLVGVTQAYAASVLRNTCGLVKFLIGREKDPQNSEVAQLIKQSLQADREREEQRRQMEQQQHQQPPPRSSSRSLHHGGDGGISSPDGGHSEDSSLTLPLTGTSPTTSSSSEGPASPPAAGDSIFDHDTSKSTALSNDVDALRLLLQESQFKVALADGDISRLKARLVEMERSGLDSEEFLEKLRQSTLKLREMEHNLLAAKKDVANYQDMLEQSQSQYIVLEKKYSKAKKLLREFQQREQDLLHREEFYLQLLQEKDTEYNALVKTLKDRVIQLEQELLETQRKAGFPVVLPYDSSSLRQLTPQLSRRQQAPPVKPLLEQLETELSDTEISDISPEDGDKTATVERKMGLVTDDLTAQMPVKEELDRAVPPHELLDVSASKAKAELATRGGLAGRQLPTSKKGSGGLSSSSSDYGLDESCDNSGDEEEQDRRHLYIEYVGREESSTESQTPALNAQNQQQHQHHQTANRPTSLSPSSSLYTNMTSGPTPTYPIGPPRSLAGPPASLAEQLKQVLAERERRMSGEDQASSRESSSDSTEISRGVSQSLAEEIRQAVNEANARVKKVPLSTLSPPGTPWQPQSSLLQEMAPPSPSSISSSGSISPGVPTADPSPSKPVAIGQLGYVWAPPHPQDLNTSFSAEKKSSHFWQSAPVTEWSKEQVCQWLLALGLEQHIPKFLEQQVGGSALLQLESRDFKLLGVNGDDKNRLKRKLKELKVQVEKEKRQQEKERKEKERLQKKAEKLAEKASKRK</sequence>
<feature type="region of interest" description="Disordered" evidence="17">
    <location>
        <begin position="1790"/>
        <end position="1838"/>
    </location>
</feature>
<dbReference type="Pfam" id="PF17817">
    <property type="entry name" value="PDZ_5"/>
    <property type="match status" value="1"/>
</dbReference>
<dbReference type="SMART" id="SM00454">
    <property type="entry name" value="SAM"/>
    <property type="match status" value="1"/>
</dbReference>
<dbReference type="InterPro" id="IPR001660">
    <property type="entry name" value="SAM"/>
</dbReference>
<evidence type="ECO:0000256" key="14">
    <source>
        <dbReference type="ARBA" id="ARBA00077125"/>
    </source>
</evidence>
<feature type="domain" description="PDZ" evidence="19">
    <location>
        <begin position="1166"/>
        <end position="1254"/>
    </location>
</feature>
<dbReference type="GO" id="GO:0014069">
    <property type="term" value="C:postsynaptic density"/>
    <property type="evidence" value="ECO:0007669"/>
    <property type="project" value="TreeGrafter"/>
</dbReference>
<dbReference type="InterPro" id="IPR040645">
    <property type="entry name" value="Neurabin-1/2_PDZ"/>
</dbReference>
<feature type="region of interest" description="Disordered" evidence="17">
    <location>
        <begin position="960"/>
        <end position="989"/>
    </location>
</feature>
<evidence type="ECO:0000256" key="8">
    <source>
        <dbReference type="ARBA" id="ARBA00023054"/>
    </source>
</evidence>
<feature type="compositionally biased region" description="Low complexity" evidence="17">
    <location>
        <begin position="1692"/>
        <end position="1706"/>
    </location>
</feature>
<dbReference type="Pfam" id="PF00536">
    <property type="entry name" value="SAM_1"/>
    <property type="match status" value="1"/>
</dbReference>
<evidence type="ECO:0000259" key="19">
    <source>
        <dbReference type="PROSITE" id="PS50106"/>
    </source>
</evidence>
<feature type="region of interest" description="Disordered" evidence="17">
    <location>
        <begin position="440"/>
        <end position="570"/>
    </location>
</feature>
<name>A0A6L2PZR9_COPFO</name>
<accession>A0A6L2PZR9</accession>
<dbReference type="Proteomes" id="UP000502823">
    <property type="component" value="Unassembled WGS sequence"/>
</dbReference>
<dbReference type="CDD" id="cd09512">
    <property type="entry name" value="SAM_Neurabin-like"/>
    <property type="match status" value="1"/>
</dbReference>
<feature type="compositionally biased region" description="Polar residues" evidence="17">
    <location>
        <begin position="1793"/>
        <end position="1809"/>
    </location>
</feature>
<keyword evidence="6" id="KW-0524">Neurogenesis</keyword>
<feature type="compositionally biased region" description="Low complexity" evidence="17">
    <location>
        <begin position="589"/>
        <end position="598"/>
    </location>
</feature>
<feature type="coiled-coil region" evidence="16">
    <location>
        <begin position="1401"/>
        <end position="1463"/>
    </location>
</feature>
<feature type="compositionally biased region" description="Basic and acidic residues" evidence="17">
    <location>
        <begin position="1562"/>
        <end position="1571"/>
    </location>
</feature>
<keyword evidence="5" id="KW-0221">Differentiation</keyword>
<dbReference type="FunCoup" id="A0A6L2PZR9">
    <property type="interactions" value="120"/>
</dbReference>
<evidence type="ECO:0000256" key="3">
    <source>
        <dbReference type="ARBA" id="ARBA00022490"/>
    </source>
</evidence>
<dbReference type="SUPFAM" id="SSF50156">
    <property type="entry name" value="PDZ domain-like"/>
    <property type="match status" value="1"/>
</dbReference>
<feature type="region of interest" description="Disordered" evidence="17">
    <location>
        <begin position="380"/>
        <end position="400"/>
    </location>
</feature>
<feature type="non-terminal residue" evidence="20">
    <location>
        <position position="1"/>
    </location>
</feature>
<dbReference type="SUPFAM" id="SSF47769">
    <property type="entry name" value="SAM/Pointed domain"/>
    <property type="match status" value="1"/>
</dbReference>
<dbReference type="InterPro" id="IPR036034">
    <property type="entry name" value="PDZ_sf"/>
</dbReference>
<gene>
    <name evidence="20" type="ORF">Cfor_10634</name>
</gene>
<evidence type="ECO:0000256" key="5">
    <source>
        <dbReference type="ARBA" id="ARBA00022782"/>
    </source>
</evidence>
<comment type="caution">
    <text evidence="20">The sequence shown here is derived from an EMBL/GenBank/DDBJ whole genome shotgun (WGS) entry which is preliminary data.</text>
</comment>
<comment type="subcellular location">
    <subcellularLocation>
        <location evidence="1">Cytoplasm</location>
        <location evidence="1">Cytoskeleton</location>
    </subcellularLocation>
    <subcellularLocation>
        <location evidence="11">Synapse</location>
    </subcellularLocation>
</comment>
<evidence type="ECO:0000259" key="18">
    <source>
        <dbReference type="PROSITE" id="PS50105"/>
    </source>
</evidence>
<reference evidence="21" key="1">
    <citation type="submission" date="2020-01" db="EMBL/GenBank/DDBJ databases">
        <title>Draft genome sequence of the Termite Coptotermes fromosanus.</title>
        <authorList>
            <person name="Itakura S."/>
            <person name="Yosikawa Y."/>
            <person name="Umezawa K."/>
        </authorList>
    </citation>
    <scope>NUCLEOTIDE SEQUENCE [LARGE SCALE GENOMIC DNA]</scope>
</reference>
<dbReference type="GO" id="GO:0015629">
    <property type="term" value="C:actin cytoskeleton"/>
    <property type="evidence" value="ECO:0007669"/>
    <property type="project" value="TreeGrafter"/>
</dbReference>
<dbReference type="FunFam" id="1.10.150.50:FF:000008">
    <property type="entry name" value="Neurabin-1 isoform 1-like protein"/>
    <property type="match status" value="1"/>
</dbReference>
<evidence type="ECO:0000256" key="1">
    <source>
        <dbReference type="ARBA" id="ARBA00004245"/>
    </source>
</evidence>
<dbReference type="Pfam" id="PF00595">
    <property type="entry name" value="PDZ"/>
    <property type="match status" value="1"/>
</dbReference>
<dbReference type="CDD" id="cd06790">
    <property type="entry name" value="PDZ_neurabin-like"/>
    <property type="match status" value="1"/>
</dbReference>
<dbReference type="Gene3D" id="2.30.42.10">
    <property type="match status" value="1"/>
</dbReference>
<dbReference type="GO" id="GO:0030425">
    <property type="term" value="C:dendrite"/>
    <property type="evidence" value="ECO:0007669"/>
    <property type="project" value="TreeGrafter"/>
</dbReference>
<keyword evidence="21" id="KW-1185">Reference proteome</keyword>
<evidence type="ECO:0000256" key="6">
    <source>
        <dbReference type="ARBA" id="ARBA00022902"/>
    </source>
</evidence>
<feature type="region of interest" description="Disordered" evidence="17">
    <location>
        <begin position="586"/>
        <end position="620"/>
    </location>
</feature>
<keyword evidence="2" id="KW-0217">Developmental protein</keyword>
<evidence type="ECO:0000256" key="9">
    <source>
        <dbReference type="ARBA" id="ARBA00023203"/>
    </source>
</evidence>